<feature type="binding site" evidence="11">
    <location>
        <position position="44"/>
    </location>
    <ligand>
        <name>phosphate</name>
        <dbReference type="ChEBI" id="CHEBI:43474"/>
        <note>ligand shared between dimeric partners</note>
    </ligand>
</feature>
<comment type="catalytic activity">
    <reaction evidence="9">
        <text>2'-deoxyadenosine + phosphate = 2-deoxy-alpha-D-ribose 1-phosphate + adenine</text>
        <dbReference type="Rhea" id="RHEA:27742"/>
        <dbReference type="ChEBI" id="CHEBI:16708"/>
        <dbReference type="ChEBI" id="CHEBI:17256"/>
        <dbReference type="ChEBI" id="CHEBI:43474"/>
        <dbReference type="ChEBI" id="CHEBI:57259"/>
        <dbReference type="EC" id="2.4.2.1"/>
    </reaction>
</comment>
<accession>A0A0A3AUH2</accession>
<comment type="similarity">
    <text evidence="1 11">Belongs to the PNP/UDP phosphorylase family.</text>
</comment>
<evidence type="ECO:0000256" key="4">
    <source>
        <dbReference type="ARBA" id="ARBA00023929"/>
    </source>
</evidence>
<evidence type="ECO:0000256" key="5">
    <source>
        <dbReference type="ARBA" id="ARBA00023950"/>
    </source>
</evidence>
<dbReference type="STRING" id="505317.OA57_01120"/>
<comment type="catalytic activity">
    <reaction evidence="6">
        <text>guanosine + phosphate = alpha-D-ribose 1-phosphate + guanine</text>
        <dbReference type="Rhea" id="RHEA:13233"/>
        <dbReference type="ChEBI" id="CHEBI:16235"/>
        <dbReference type="ChEBI" id="CHEBI:16750"/>
        <dbReference type="ChEBI" id="CHEBI:43474"/>
        <dbReference type="ChEBI" id="CHEBI:57720"/>
        <dbReference type="EC" id="2.4.2.1"/>
    </reaction>
</comment>
<dbReference type="CDD" id="cd09006">
    <property type="entry name" value="PNP_EcPNPI-like"/>
    <property type="match status" value="1"/>
</dbReference>
<dbReference type="PROSITE" id="PS01232">
    <property type="entry name" value="PNP_UDP_1"/>
    <property type="match status" value="1"/>
</dbReference>
<dbReference type="RefSeq" id="WP_034612326.1">
    <property type="nucleotide sequence ID" value="NZ_JSUM01000002.1"/>
</dbReference>
<evidence type="ECO:0000256" key="2">
    <source>
        <dbReference type="ARBA" id="ARBA00022676"/>
    </source>
</evidence>
<comment type="catalytic activity">
    <reaction evidence="7">
        <text>inosine + phosphate = alpha-D-ribose 1-phosphate + hypoxanthine</text>
        <dbReference type="Rhea" id="RHEA:27646"/>
        <dbReference type="ChEBI" id="CHEBI:17368"/>
        <dbReference type="ChEBI" id="CHEBI:17596"/>
        <dbReference type="ChEBI" id="CHEBI:43474"/>
        <dbReference type="ChEBI" id="CHEBI:57720"/>
        <dbReference type="EC" id="2.4.2.1"/>
    </reaction>
    <physiologicalReaction direction="left-to-right" evidence="7">
        <dbReference type="Rhea" id="RHEA:27647"/>
    </physiologicalReaction>
    <physiologicalReaction direction="right-to-left" evidence="7">
        <dbReference type="Rhea" id="RHEA:27648"/>
    </physiologicalReaction>
</comment>
<feature type="binding site" description="in other chain" evidence="11">
    <location>
        <position position="25"/>
    </location>
    <ligand>
        <name>phosphate</name>
        <dbReference type="ChEBI" id="CHEBI:43474"/>
        <note>ligand shared between dimeric partners</note>
    </ligand>
</feature>
<evidence type="ECO:0000256" key="3">
    <source>
        <dbReference type="ARBA" id="ARBA00022679"/>
    </source>
</evidence>
<feature type="binding site" description="in other chain" evidence="11">
    <location>
        <begin position="88"/>
        <end position="91"/>
    </location>
    <ligand>
        <name>phosphate</name>
        <dbReference type="ChEBI" id="CHEBI:43474"/>
        <note>ligand shared between dimeric partners</note>
    </ligand>
</feature>
<keyword evidence="14" id="KW-1185">Reference proteome</keyword>
<evidence type="ECO:0000256" key="11">
    <source>
        <dbReference type="HAMAP-Rule" id="MF_01627"/>
    </source>
</evidence>
<feature type="binding site" description="in other chain" evidence="11">
    <location>
        <begin position="180"/>
        <end position="182"/>
    </location>
    <ligand>
        <name>a purine D-ribonucleoside</name>
        <dbReference type="ChEBI" id="CHEBI:142355"/>
        <note>ligand shared between dimeric partners</note>
    </ligand>
</feature>
<dbReference type="InterPro" id="IPR004402">
    <property type="entry name" value="DeoD-type"/>
</dbReference>
<dbReference type="GO" id="GO:0004731">
    <property type="term" value="F:purine-nucleoside phosphorylase activity"/>
    <property type="evidence" value="ECO:0007669"/>
    <property type="project" value="UniProtKB-UniRule"/>
</dbReference>
<dbReference type="HAMAP" id="MF_01627">
    <property type="entry name" value="Pur_nucleosid_phosp"/>
    <property type="match status" value="1"/>
</dbReference>
<dbReference type="FunFam" id="3.40.50.1580:FF:000002">
    <property type="entry name" value="Purine nucleoside phosphorylase DeoD-type"/>
    <property type="match status" value="1"/>
</dbReference>
<evidence type="ECO:0000256" key="8">
    <source>
        <dbReference type="ARBA" id="ARBA00051273"/>
    </source>
</evidence>
<dbReference type="InterPro" id="IPR035994">
    <property type="entry name" value="Nucleoside_phosphorylase_sf"/>
</dbReference>
<comment type="catalytic activity">
    <reaction evidence="11">
        <text>a purine D-ribonucleoside + phosphate = a purine nucleobase + alpha-D-ribose 1-phosphate</text>
        <dbReference type="Rhea" id="RHEA:19805"/>
        <dbReference type="ChEBI" id="CHEBI:26386"/>
        <dbReference type="ChEBI" id="CHEBI:43474"/>
        <dbReference type="ChEBI" id="CHEBI:57720"/>
        <dbReference type="ChEBI" id="CHEBI:142355"/>
        <dbReference type="EC" id="2.4.2.1"/>
    </reaction>
</comment>
<dbReference type="PANTHER" id="PTHR43691:SF2">
    <property type="entry name" value="PURINE NUCLEOSIDE PHOSPHORYLASE DEOD-TYPE"/>
    <property type="match status" value="1"/>
</dbReference>
<dbReference type="GO" id="GO:0006152">
    <property type="term" value="P:purine nucleoside catabolic process"/>
    <property type="evidence" value="ECO:0007669"/>
    <property type="project" value="TreeGrafter"/>
</dbReference>
<reference evidence="13 14" key="1">
    <citation type="submission" date="2014-11" db="EMBL/GenBank/DDBJ databases">
        <title>Draft genome sequence of Chelonobacter oris 1662T, associated with respiratory disease in Hermann's Tortoises.</title>
        <authorList>
            <person name="Kudirkiene E."/>
            <person name="Hansen M.J."/>
            <person name="Bojesen A.M."/>
        </authorList>
    </citation>
    <scope>NUCLEOTIDE SEQUENCE [LARGE SCALE GENOMIC DNA]</scope>
    <source>
        <strain evidence="13 14">1662</strain>
    </source>
</reference>
<dbReference type="NCBIfam" id="NF004489">
    <property type="entry name" value="PRK05819.1"/>
    <property type="match status" value="1"/>
</dbReference>
<feature type="active site" description="Proton donor" evidence="11">
    <location>
        <position position="205"/>
    </location>
</feature>
<dbReference type="Pfam" id="PF01048">
    <property type="entry name" value="PNP_UDP_1"/>
    <property type="match status" value="1"/>
</dbReference>
<feature type="domain" description="Nucleoside phosphorylase" evidence="12">
    <location>
        <begin position="16"/>
        <end position="225"/>
    </location>
</feature>
<gene>
    <name evidence="11 13" type="primary">deoD</name>
    <name evidence="13" type="ORF">OA57_01120</name>
</gene>
<evidence type="ECO:0000256" key="6">
    <source>
        <dbReference type="ARBA" id="ARBA00023970"/>
    </source>
</evidence>
<dbReference type="OrthoDB" id="9782889at2"/>
<name>A0A0A3AUH2_9PAST</name>
<sequence length="239" mass="25961">MATPHINAADGAFADVVLMPGDPLRAKYIAETFLQDAQEVTNVRNMLGYTGTYKGRKISIMGHGMGIPSCSIYAKELITEYGVKKIIRVGSCGAVRHDVKIRDVVIGLGACTDSKVNRIRFKDNDFAAIADYSMVAAAVEAAKQKGVNVQVGNLFSADLFYTPDVEMFDYMEKYGILGVEMEAAGIYGVAAEFGAKALTICTVSDHIRTHEQTSAEERQLTFNEMIEIALESVLIGDQA</sequence>
<dbReference type="Proteomes" id="UP000030380">
    <property type="component" value="Unassembled WGS sequence"/>
</dbReference>
<proteinExistence type="inferred from homology"/>
<dbReference type="AlphaFoldDB" id="A0A0A3AUH2"/>
<comment type="function">
    <text evidence="11">Catalyzes the reversible phosphorolytic breakdown of the N-glycosidic bond in the beta-(deoxy)ribonucleoside molecules, with the formation of the corresponding free purine bases and pentose-1-phosphate.</text>
</comment>
<feature type="site" description="Important for catalytic activity" evidence="11">
    <location>
        <position position="218"/>
    </location>
</feature>
<dbReference type="EC" id="2.4.2.1" evidence="11"/>
<protein>
    <recommendedName>
        <fullName evidence="11">Purine nucleoside phosphorylase DeoD-type</fullName>
        <shortName evidence="11">PNP</shortName>
        <ecNumber evidence="11">2.4.2.1</ecNumber>
    </recommendedName>
</protein>
<keyword evidence="3 11" id="KW-0808">Transferase</keyword>
<comment type="catalytic activity">
    <reaction evidence="5">
        <text>2'-deoxyinosine + phosphate = 2-deoxy-alpha-D-ribose 1-phosphate + hypoxanthine</text>
        <dbReference type="Rhea" id="RHEA:27750"/>
        <dbReference type="ChEBI" id="CHEBI:17368"/>
        <dbReference type="ChEBI" id="CHEBI:28997"/>
        <dbReference type="ChEBI" id="CHEBI:43474"/>
        <dbReference type="ChEBI" id="CHEBI:57259"/>
        <dbReference type="EC" id="2.4.2.1"/>
    </reaction>
</comment>
<organism evidence="13 14">
    <name type="scientific">Chelonobacter oris</name>
    <dbReference type="NCBI Taxonomy" id="505317"/>
    <lineage>
        <taxon>Bacteria</taxon>
        <taxon>Pseudomonadati</taxon>
        <taxon>Pseudomonadota</taxon>
        <taxon>Gammaproteobacteria</taxon>
        <taxon>Pasteurellales</taxon>
        <taxon>Pasteurellaceae</taxon>
        <taxon>Chelonobacter</taxon>
    </lineage>
</organism>
<feature type="binding site" evidence="11">
    <location>
        <position position="5"/>
    </location>
    <ligand>
        <name>a purine D-ribonucleoside</name>
        <dbReference type="ChEBI" id="CHEBI:142355"/>
        <note>ligand shared between dimeric partners</note>
    </ligand>
</feature>
<dbReference type="NCBIfam" id="NF009914">
    <property type="entry name" value="PRK13374.1"/>
    <property type="match status" value="1"/>
</dbReference>
<evidence type="ECO:0000256" key="9">
    <source>
        <dbReference type="ARBA" id="ARBA00052833"/>
    </source>
</evidence>
<comment type="catalytic activity">
    <reaction evidence="8">
        <text>adenosine + phosphate = alpha-D-ribose 1-phosphate + adenine</text>
        <dbReference type="Rhea" id="RHEA:27642"/>
        <dbReference type="ChEBI" id="CHEBI:16335"/>
        <dbReference type="ChEBI" id="CHEBI:16708"/>
        <dbReference type="ChEBI" id="CHEBI:43474"/>
        <dbReference type="ChEBI" id="CHEBI:57720"/>
        <dbReference type="EC" id="2.4.2.1"/>
    </reaction>
</comment>
<evidence type="ECO:0000313" key="14">
    <source>
        <dbReference type="Proteomes" id="UP000030380"/>
    </source>
</evidence>
<feature type="binding site" description="in other chain" evidence="11">
    <location>
        <begin position="204"/>
        <end position="205"/>
    </location>
    <ligand>
        <name>a purine D-ribonucleoside</name>
        <dbReference type="ChEBI" id="CHEBI:142355"/>
        <note>ligand shared between dimeric partners</note>
    </ligand>
</feature>
<comment type="subunit">
    <text evidence="10 11">Homohexamer; trimer of homodimers.</text>
</comment>
<evidence type="ECO:0000313" key="13">
    <source>
        <dbReference type="EMBL" id="KGQ71422.1"/>
    </source>
</evidence>
<dbReference type="GO" id="GO:0005829">
    <property type="term" value="C:cytosol"/>
    <property type="evidence" value="ECO:0007669"/>
    <property type="project" value="TreeGrafter"/>
</dbReference>
<dbReference type="Gene3D" id="3.40.50.1580">
    <property type="entry name" value="Nucleoside phosphorylase domain"/>
    <property type="match status" value="1"/>
</dbReference>
<dbReference type="SUPFAM" id="SSF53167">
    <property type="entry name" value="Purine and uridine phosphorylases"/>
    <property type="match status" value="1"/>
</dbReference>
<dbReference type="GO" id="GO:0047975">
    <property type="term" value="F:guanosine phosphorylase activity"/>
    <property type="evidence" value="ECO:0007669"/>
    <property type="project" value="RHEA"/>
</dbReference>
<dbReference type="InterPro" id="IPR000845">
    <property type="entry name" value="Nucleoside_phosphorylase_d"/>
</dbReference>
<keyword evidence="2 11" id="KW-0328">Glycosyltransferase</keyword>
<dbReference type="PANTHER" id="PTHR43691">
    <property type="entry name" value="URIDINE PHOSPHORYLASE"/>
    <property type="match status" value="1"/>
</dbReference>
<evidence type="ECO:0000256" key="7">
    <source>
        <dbReference type="ARBA" id="ARBA00050545"/>
    </source>
</evidence>
<evidence type="ECO:0000256" key="1">
    <source>
        <dbReference type="ARBA" id="ARBA00010456"/>
    </source>
</evidence>
<feature type="binding site" description="in other chain" evidence="11">
    <location>
        <position position="21"/>
    </location>
    <ligand>
        <name>phosphate</name>
        <dbReference type="ChEBI" id="CHEBI:43474"/>
        <note>ligand shared between dimeric partners</note>
    </ligand>
</feature>
<evidence type="ECO:0000256" key="10">
    <source>
        <dbReference type="ARBA" id="ARBA00062555"/>
    </source>
</evidence>
<dbReference type="InterPro" id="IPR018016">
    <property type="entry name" value="Nucleoside_phosphorylase_CS"/>
</dbReference>
<dbReference type="EMBL" id="JSUM01000002">
    <property type="protein sequence ID" value="KGQ71422.1"/>
    <property type="molecule type" value="Genomic_DNA"/>
</dbReference>
<evidence type="ECO:0000259" key="12">
    <source>
        <dbReference type="Pfam" id="PF01048"/>
    </source>
</evidence>
<dbReference type="NCBIfam" id="TIGR00107">
    <property type="entry name" value="deoD"/>
    <property type="match status" value="1"/>
</dbReference>
<comment type="caution">
    <text evidence="13">The sequence shown here is derived from an EMBL/GenBank/DDBJ whole genome shotgun (WGS) entry which is preliminary data.</text>
</comment>
<comment type="catalytic activity">
    <reaction evidence="4">
        <text>2'-deoxyguanosine + phosphate = 2-deoxy-alpha-D-ribose 1-phosphate + guanine</text>
        <dbReference type="Rhea" id="RHEA:27738"/>
        <dbReference type="ChEBI" id="CHEBI:16235"/>
        <dbReference type="ChEBI" id="CHEBI:17172"/>
        <dbReference type="ChEBI" id="CHEBI:43474"/>
        <dbReference type="ChEBI" id="CHEBI:57259"/>
        <dbReference type="EC" id="2.4.2.1"/>
    </reaction>
</comment>
<comment type="catalytic activity">
    <reaction evidence="11">
        <text>a purine 2'-deoxy-D-ribonucleoside + phosphate = a purine nucleobase + 2-deoxy-alpha-D-ribose 1-phosphate</text>
        <dbReference type="Rhea" id="RHEA:36431"/>
        <dbReference type="ChEBI" id="CHEBI:26386"/>
        <dbReference type="ChEBI" id="CHEBI:43474"/>
        <dbReference type="ChEBI" id="CHEBI:57259"/>
        <dbReference type="ChEBI" id="CHEBI:142361"/>
        <dbReference type="EC" id="2.4.2.1"/>
    </reaction>
</comment>